<evidence type="ECO:0000256" key="5">
    <source>
        <dbReference type="SAM" id="Phobius"/>
    </source>
</evidence>
<dbReference type="Proteomes" id="UP001338125">
    <property type="component" value="Unassembled WGS sequence"/>
</dbReference>
<dbReference type="PANTHER" id="PTHR47804:SF3">
    <property type="entry name" value="PROTEIN BRE4"/>
    <property type="match status" value="1"/>
</dbReference>
<evidence type="ECO:0000256" key="4">
    <source>
        <dbReference type="ARBA" id="ARBA00023136"/>
    </source>
</evidence>
<reference evidence="6 7" key="1">
    <citation type="submission" date="2024-01" db="EMBL/GenBank/DDBJ databases">
        <title>Complete genome of Cladobotryum mycophilum ATHUM6906.</title>
        <authorList>
            <person name="Christinaki A.C."/>
            <person name="Myridakis A.I."/>
            <person name="Kouvelis V.N."/>
        </authorList>
    </citation>
    <scope>NUCLEOTIDE SEQUENCE [LARGE SCALE GENOMIC DNA]</scope>
    <source>
        <strain evidence="6 7">ATHUM6906</strain>
    </source>
</reference>
<evidence type="ECO:0000256" key="3">
    <source>
        <dbReference type="ARBA" id="ARBA00022989"/>
    </source>
</evidence>
<evidence type="ECO:0000313" key="7">
    <source>
        <dbReference type="Proteomes" id="UP001338125"/>
    </source>
</evidence>
<accession>A0ABR0T3C7</accession>
<organism evidence="6 7">
    <name type="scientific">Cladobotryum mycophilum</name>
    <dbReference type="NCBI Taxonomy" id="491253"/>
    <lineage>
        <taxon>Eukaryota</taxon>
        <taxon>Fungi</taxon>
        <taxon>Dikarya</taxon>
        <taxon>Ascomycota</taxon>
        <taxon>Pezizomycotina</taxon>
        <taxon>Sordariomycetes</taxon>
        <taxon>Hypocreomycetidae</taxon>
        <taxon>Hypocreales</taxon>
        <taxon>Hypocreaceae</taxon>
        <taxon>Cladobotryum</taxon>
    </lineage>
</organism>
<feature type="transmembrane region" description="Helical" evidence="5">
    <location>
        <begin position="107"/>
        <end position="124"/>
    </location>
</feature>
<dbReference type="PANTHER" id="PTHR47804">
    <property type="entry name" value="60S RIBOSOMAL PROTEIN L19"/>
    <property type="match status" value="1"/>
</dbReference>
<feature type="transmembrane region" description="Helical" evidence="5">
    <location>
        <begin position="160"/>
        <end position="179"/>
    </location>
</feature>
<sequence length="248" mass="27406">MPVSKCIQRIATVFHVQSQTDPPWQRIVKYSIACIAATTLGFMPELSFCAAFMIPMTVVFAHPGQRLGITIENFQQIIFGSTLGVCWVILSQWIASEFNDTNELAANIIRGFFYFIISFLHAYIRSVNPHLATFTLFFFLPSISTLGMTSTPDPSLFEMFLIPVILGGSISITVNLLIFSESSNSHLGNTTLTTLSEMVDTLERAAFWFTTPGGDFGRAQDGADELDTKVAVENSSAPMSSKIHERVI</sequence>
<proteinExistence type="predicted"/>
<keyword evidence="4 5" id="KW-0472">Membrane</keyword>
<evidence type="ECO:0000256" key="2">
    <source>
        <dbReference type="ARBA" id="ARBA00022692"/>
    </source>
</evidence>
<keyword evidence="7" id="KW-1185">Reference proteome</keyword>
<comment type="subcellular location">
    <subcellularLocation>
        <location evidence="1">Membrane</location>
        <topology evidence="1">Multi-pass membrane protein</topology>
    </subcellularLocation>
</comment>
<name>A0ABR0T3C7_9HYPO</name>
<feature type="transmembrane region" description="Helical" evidence="5">
    <location>
        <begin position="77"/>
        <end position="95"/>
    </location>
</feature>
<evidence type="ECO:0008006" key="8">
    <source>
        <dbReference type="Google" id="ProtNLM"/>
    </source>
</evidence>
<dbReference type="InterPro" id="IPR052430">
    <property type="entry name" value="IVT-Associated"/>
</dbReference>
<keyword evidence="2 5" id="KW-0812">Transmembrane</keyword>
<feature type="transmembrane region" description="Helical" evidence="5">
    <location>
        <begin position="30"/>
        <end position="56"/>
    </location>
</feature>
<evidence type="ECO:0000313" key="6">
    <source>
        <dbReference type="EMBL" id="KAK5998520.1"/>
    </source>
</evidence>
<comment type="caution">
    <text evidence="6">The sequence shown here is derived from an EMBL/GenBank/DDBJ whole genome shotgun (WGS) entry which is preliminary data.</text>
</comment>
<gene>
    <name evidence="6" type="ORF">PT974_00899</name>
</gene>
<dbReference type="EMBL" id="JAVFKD010000001">
    <property type="protein sequence ID" value="KAK5998520.1"/>
    <property type="molecule type" value="Genomic_DNA"/>
</dbReference>
<keyword evidence="3 5" id="KW-1133">Transmembrane helix</keyword>
<protein>
    <recommendedName>
        <fullName evidence="8">ER transporter 6TM N-terminal domain-containing protein</fullName>
    </recommendedName>
</protein>
<evidence type="ECO:0000256" key="1">
    <source>
        <dbReference type="ARBA" id="ARBA00004141"/>
    </source>
</evidence>